<protein>
    <submittedName>
        <fullName evidence="5">Beta-lactamase/transpeptidase-like protein</fullName>
    </submittedName>
</protein>
<evidence type="ECO:0000313" key="6">
    <source>
        <dbReference type="Proteomes" id="UP001610432"/>
    </source>
</evidence>
<reference evidence="5 6" key="1">
    <citation type="submission" date="2024-07" db="EMBL/GenBank/DDBJ databases">
        <title>Section-level genome sequencing and comparative genomics of Aspergillus sections Usti and Cavernicolus.</title>
        <authorList>
            <consortium name="Lawrence Berkeley National Laboratory"/>
            <person name="Nybo J.L."/>
            <person name="Vesth T.C."/>
            <person name="Theobald S."/>
            <person name="Frisvad J.C."/>
            <person name="Larsen T.O."/>
            <person name="Kjaerboelling I."/>
            <person name="Rothschild-Mancinelli K."/>
            <person name="Lyhne E.K."/>
            <person name="Kogle M.E."/>
            <person name="Barry K."/>
            <person name="Clum A."/>
            <person name="Na H."/>
            <person name="Ledsgaard L."/>
            <person name="Lin J."/>
            <person name="Lipzen A."/>
            <person name="Kuo A."/>
            <person name="Riley R."/>
            <person name="Mondo S."/>
            <person name="Labutti K."/>
            <person name="Haridas S."/>
            <person name="Pangalinan J."/>
            <person name="Salamov A.A."/>
            <person name="Simmons B.A."/>
            <person name="Magnuson J.K."/>
            <person name="Chen J."/>
            <person name="Drula E."/>
            <person name="Henrissat B."/>
            <person name="Wiebenga A."/>
            <person name="Lubbers R.J."/>
            <person name="Gomes A.C."/>
            <person name="Macurrencykelacurrency M.R."/>
            <person name="Stajich J."/>
            <person name="Grigoriev I.V."/>
            <person name="Mortensen U.H."/>
            <person name="De Vries R.P."/>
            <person name="Baker S.E."/>
            <person name="Andersen M.R."/>
        </authorList>
    </citation>
    <scope>NUCLEOTIDE SEQUENCE [LARGE SCALE GENOMIC DNA]</scope>
    <source>
        <strain evidence="5 6">CBS 449.75</strain>
    </source>
</reference>
<dbReference type="Gene3D" id="3.40.710.10">
    <property type="entry name" value="DD-peptidase/beta-lactamase superfamily"/>
    <property type="match status" value="1"/>
</dbReference>
<keyword evidence="6" id="KW-1185">Reference proteome</keyword>
<dbReference type="EMBL" id="JBFXLQ010000012">
    <property type="protein sequence ID" value="KAL2868694.1"/>
    <property type="molecule type" value="Genomic_DNA"/>
</dbReference>
<dbReference type="InterPro" id="IPR001466">
    <property type="entry name" value="Beta-lactam-related"/>
</dbReference>
<dbReference type="Proteomes" id="UP001610432">
    <property type="component" value="Unassembled WGS sequence"/>
</dbReference>
<dbReference type="Pfam" id="PF00144">
    <property type="entry name" value="Beta-lactamase"/>
    <property type="match status" value="1"/>
</dbReference>
<dbReference type="PANTHER" id="PTHR22935">
    <property type="entry name" value="PENICILLIN-BINDING PROTEIN"/>
    <property type="match status" value="1"/>
</dbReference>
<comment type="caution">
    <text evidence="5">The sequence shown here is derived from an EMBL/GenBank/DDBJ whole genome shotgun (WGS) entry which is preliminary data.</text>
</comment>
<dbReference type="RefSeq" id="XP_070887673.1">
    <property type="nucleotide sequence ID" value="XM_071034193.1"/>
</dbReference>
<evidence type="ECO:0000259" key="4">
    <source>
        <dbReference type="Pfam" id="PF26335"/>
    </source>
</evidence>
<feature type="domain" description="Beta-lactamase-like ARB-00930-like C-terminal" evidence="4">
    <location>
        <begin position="440"/>
        <end position="626"/>
    </location>
</feature>
<feature type="chain" id="PRO_5046506534" evidence="2">
    <location>
        <begin position="19"/>
        <end position="628"/>
    </location>
</feature>
<proteinExistence type="inferred from homology"/>
<dbReference type="InterPro" id="IPR058664">
    <property type="entry name" value="ARB_00930-like_C"/>
</dbReference>
<evidence type="ECO:0000256" key="1">
    <source>
        <dbReference type="ARBA" id="ARBA00038473"/>
    </source>
</evidence>
<dbReference type="InterPro" id="IPR012338">
    <property type="entry name" value="Beta-lactam/transpept-like"/>
</dbReference>
<accession>A0ABR4LWZ1</accession>
<keyword evidence="2" id="KW-0732">Signal</keyword>
<feature type="domain" description="Beta-lactamase-related" evidence="3">
    <location>
        <begin position="116"/>
        <end position="415"/>
    </location>
</feature>
<evidence type="ECO:0000259" key="3">
    <source>
        <dbReference type="Pfam" id="PF00144"/>
    </source>
</evidence>
<dbReference type="SUPFAM" id="SSF56601">
    <property type="entry name" value="beta-lactamase/transpeptidase-like"/>
    <property type="match status" value="1"/>
</dbReference>
<evidence type="ECO:0000256" key="2">
    <source>
        <dbReference type="SAM" id="SignalP"/>
    </source>
</evidence>
<name>A0ABR4LWZ1_9EURO</name>
<feature type="signal peptide" evidence="2">
    <location>
        <begin position="1"/>
        <end position="18"/>
    </location>
</feature>
<dbReference type="Pfam" id="PF26335">
    <property type="entry name" value="ARB_00930_C"/>
    <property type="match status" value="1"/>
</dbReference>
<organism evidence="5 6">
    <name type="scientific">Aspergillus lucknowensis</name>
    <dbReference type="NCBI Taxonomy" id="176173"/>
    <lineage>
        <taxon>Eukaryota</taxon>
        <taxon>Fungi</taxon>
        <taxon>Dikarya</taxon>
        <taxon>Ascomycota</taxon>
        <taxon>Pezizomycotina</taxon>
        <taxon>Eurotiomycetes</taxon>
        <taxon>Eurotiomycetidae</taxon>
        <taxon>Eurotiales</taxon>
        <taxon>Aspergillaceae</taxon>
        <taxon>Aspergillus</taxon>
        <taxon>Aspergillus subgen. Nidulantes</taxon>
    </lineage>
</organism>
<evidence type="ECO:0000313" key="5">
    <source>
        <dbReference type="EMBL" id="KAL2868694.1"/>
    </source>
</evidence>
<dbReference type="InterPro" id="IPR051478">
    <property type="entry name" value="Beta-lactamase-like_AB/R"/>
</dbReference>
<sequence length="628" mass="68546">MQVLSFVALASFFAAASAQIPTAPDLTPDPNYKGCPPDGPLLPRPTDLANSKYVQEAGKKLSHLLDSAVNGEIEAGWIRENVSFSLALVSPYGPGGVEDNVKPFWEYHHRAKNNEQGVTEVDGDTQFLVGSVSKVFSDLMLLRSGVDLRSPVTDFLPELRSPKSKIPWEEVTLEMLADHLAGVPPNVFYEFYFLNSFHESLGLPHLKDSEFPQCGVLGLNGACTKEQIIEAILSKDPVVPLNAKPIYSQLSFTLYTLCLEAHTGKNYSQLLDETIYSPFNLLNSGVSPGDTEKAAVPPGVSSWGSDYGFNAPGGGLYSTANDLSAFLSSILNYSILDTPADVRKWLKPRSTTSSLNTLVGRPWEILRTTDLLPPKHEHTVDIYGKSGGAMGYMAQIAVVDQYGVGVAVLTAGPVDSMDIIYRAVLGTFFPAIEEEARFQARGHAGTWTSKPANRTHGDEKIKLTLKLEDDNTGLKLSSYTRGNSSMIEAIQTYWYAEYLPLGFGILPDELRVYPTDLEIPIPASEAYALLAGSHHPGHRQRSDGEHEDVQLVRQEWRISLDIVPLGGAQMSDLPGQHVATNYCGSWQTVDWMTYGGISLDKLVFIVDKNTGNVIGVEAPALRGGLLTR</sequence>
<gene>
    <name evidence="5" type="ORF">BJX67DRAFT_387211</name>
</gene>
<dbReference type="GeneID" id="98149265"/>
<comment type="similarity">
    <text evidence="1">Belongs to the beta-lactamase family.</text>
</comment>
<dbReference type="PANTHER" id="PTHR22935:SF95">
    <property type="entry name" value="BETA-LACTAMASE-LIKE 1-RELATED"/>
    <property type="match status" value="1"/>
</dbReference>